<dbReference type="EMBL" id="KM066034">
    <property type="protein sequence ID" value="AIK67675.1"/>
    <property type="molecule type" value="Genomic_DNA"/>
</dbReference>
<keyword evidence="2" id="KW-1185">Reference proteome</keyword>
<organism evidence="1 2">
    <name type="scientific">Mycobacterium phage Inventum</name>
    <dbReference type="NCBI Taxonomy" id="1527580"/>
    <lineage>
        <taxon>Viruses</taxon>
        <taxon>Duplodnaviria</taxon>
        <taxon>Heunggongvirae</taxon>
        <taxon>Uroviricota</taxon>
        <taxon>Caudoviricetes</taxon>
        <taxon>Gracegardnervirinae</taxon>
        <taxon>Cheoctovirus</taxon>
        <taxon>Cheoctovirus inventum</taxon>
    </lineage>
</organism>
<sequence length="202" mass="24439">MSDPFQMLQVSTQNHQMTILRDEGLYRHIRFQEPGTGIWRFDLVTWPGHLVITGDLEDYHFARIDDMFEFFRNPVGYINPQYWAEKLRGPVQAKTFSEEVFKRRVYEVFRDWCEWNDGPHRWLWRDICDRVLRDDYGDVASEDQAHRALMDFRHTNAAGNQFEFNESWEWDLKDFDWHYLVSLHAIVWGINQYDQARQQANA</sequence>
<accession>A0A076YKF3</accession>
<dbReference type="KEGG" id="vg:23680123"/>
<dbReference type="GeneID" id="23680123"/>
<proteinExistence type="predicted"/>
<name>A0A076YKF3_9CAUD</name>
<dbReference type="OrthoDB" id="7214at10239"/>
<dbReference type="RefSeq" id="YP_009125341.1">
    <property type="nucleotide sequence ID" value="NC_026596.1"/>
</dbReference>
<reference evidence="1 2" key="1">
    <citation type="submission" date="2014-06" db="EMBL/GenBank/DDBJ databases">
        <authorList>
            <person name="Karssen M.P."/>
            <person name="Best A."/>
            <person name="Stukey J."/>
            <person name="D'Addario T.J."/>
            <person name="Day A.S."/>
            <person name="Deeg C.E."/>
            <person name="Johnson L.E."/>
            <person name="Leonard B.R."/>
            <person name="Neilands D.A."/>
            <person name="Owens N.D."/>
            <person name="Schuman J.A."/>
            <person name="Stukel M.G."/>
            <person name="Tans L.M."/>
            <person name="Thomas M.K."/>
            <person name="Ulmer M.R."/>
            <person name="VanWynen C.M."/>
            <person name="Vessells D.W."/>
            <person name="Viveen V.D."/>
            <person name="Weiss M.P."/>
            <person name="Anders K.R."/>
            <person name="Braun M.A."/>
            <person name="Delesalle V.A."/>
            <person name="Hughes L.E."/>
            <person name="Ware V.C."/>
            <person name="Bradley K.W."/>
            <person name="Barker L.P."/>
            <person name="Asai D.J."/>
            <person name="Bowman C.A."/>
            <person name="Russell D.A."/>
            <person name="Pope W.H."/>
            <person name="Jacobs-Sera D."/>
            <person name="Hendrix R.W."/>
            <person name="Hatfull G.F."/>
        </authorList>
    </citation>
    <scope>NUCLEOTIDE SEQUENCE [LARGE SCALE GENOMIC DNA]</scope>
</reference>
<gene>
    <name evidence="1" type="ORF">PBI_INVENTUM_60</name>
</gene>
<dbReference type="Proteomes" id="UP000201872">
    <property type="component" value="Segment"/>
</dbReference>
<evidence type="ECO:0000313" key="2">
    <source>
        <dbReference type="Proteomes" id="UP000201872"/>
    </source>
</evidence>
<protein>
    <submittedName>
        <fullName evidence="1">Uncharacterized protein</fullName>
    </submittedName>
</protein>
<evidence type="ECO:0000313" key="1">
    <source>
        <dbReference type="EMBL" id="AIK67675.1"/>
    </source>
</evidence>